<keyword evidence="1" id="KW-0812">Transmembrane</keyword>
<evidence type="ECO:0000313" key="3">
    <source>
        <dbReference type="Proteomes" id="UP000272117"/>
    </source>
</evidence>
<dbReference type="Proteomes" id="UP000272117">
    <property type="component" value="Unassembled WGS sequence"/>
</dbReference>
<evidence type="ECO:0000313" key="2">
    <source>
        <dbReference type="EMBL" id="RNI28812.1"/>
    </source>
</evidence>
<gene>
    <name evidence="2" type="ORF">EFB08_09300</name>
</gene>
<feature type="transmembrane region" description="Helical" evidence="1">
    <location>
        <begin position="32"/>
        <end position="49"/>
    </location>
</feature>
<name>A0A3M9MTG5_9BACT</name>
<accession>A0A3M9MTG5</accession>
<dbReference type="AlphaFoldDB" id="A0A3M9MTG5"/>
<proteinExistence type="predicted"/>
<protein>
    <submittedName>
        <fullName evidence="2">Uncharacterized protein</fullName>
    </submittedName>
</protein>
<keyword evidence="1" id="KW-0472">Membrane</keyword>
<dbReference type="EMBL" id="RJJD01000004">
    <property type="protein sequence ID" value="RNI28812.1"/>
    <property type="molecule type" value="Genomic_DNA"/>
</dbReference>
<evidence type="ECO:0000256" key="1">
    <source>
        <dbReference type="SAM" id="Phobius"/>
    </source>
</evidence>
<keyword evidence="1" id="KW-1133">Transmembrane helix</keyword>
<reference evidence="2 3" key="1">
    <citation type="submission" date="2018-11" db="EMBL/GenBank/DDBJ databases">
        <title>Rufibacter latericius sp. nov., isolated from water in Baiyang Lake.</title>
        <authorList>
            <person name="Yang Y."/>
        </authorList>
    </citation>
    <scope>NUCLEOTIDE SEQUENCE [LARGE SCALE GENOMIC DNA]</scope>
    <source>
        <strain evidence="2 3">R-22-1c-1</strain>
    </source>
</reference>
<comment type="caution">
    <text evidence="2">The sequence shown here is derived from an EMBL/GenBank/DDBJ whole genome shotgun (WGS) entry which is preliminary data.</text>
</comment>
<keyword evidence="3" id="KW-1185">Reference proteome</keyword>
<organism evidence="2 3">
    <name type="scientific">Rufibacter latericius</name>
    <dbReference type="NCBI Taxonomy" id="2487040"/>
    <lineage>
        <taxon>Bacteria</taxon>
        <taxon>Pseudomonadati</taxon>
        <taxon>Bacteroidota</taxon>
        <taxon>Cytophagia</taxon>
        <taxon>Cytophagales</taxon>
        <taxon>Hymenobacteraceae</taxon>
        <taxon>Rufibacter</taxon>
    </lineage>
</organism>
<sequence length="165" mass="18937">MTSLTYLSMDKDIKLAEDFYEFQRKEWLVSRIFWIAMGFVLAAATLGLFGKGVLSDRTVTAQGIRFEFNKFMRVEKPTELRIHVASGGKNVQVSFNNDYIRKVKIDQIIPEPVSVEVKDHRLIYTFSSVQNGFVTFFLVPYKIGSQPLEVTVGDARMGVDQFVYF</sequence>